<organism evidence="2 3">
    <name type="scientific">Candidatus Desulfosporosinus infrequens</name>
    <dbReference type="NCBI Taxonomy" id="2043169"/>
    <lineage>
        <taxon>Bacteria</taxon>
        <taxon>Bacillati</taxon>
        <taxon>Bacillota</taxon>
        <taxon>Clostridia</taxon>
        <taxon>Eubacteriales</taxon>
        <taxon>Desulfitobacteriaceae</taxon>
        <taxon>Desulfosporosinus</taxon>
    </lineage>
</organism>
<evidence type="ECO:0000259" key="1">
    <source>
        <dbReference type="Pfam" id="PF09350"/>
    </source>
</evidence>
<dbReference type="EMBL" id="OMOF01000724">
    <property type="protein sequence ID" value="SPF54434.1"/>
    <property type="molecule type" value="Genomic_DNA"/>
</dbReference>
<dbReference type="AlphaFoldDB" id="A0A2U3LRJ1"/>
<accession>A0A2U3LRJ1</accession>
<dbReference type="PANTHER" id="PTHR39158">
    <property type="entry name" value="OS08G0560600 PROTEIN"/>
    <property type="match status" value="1"/>
</dbReference>
<sequence>MFSIFDTIIEDRIQEAFRNGEFDNLPSQGKPINLDYWASLPEGIRVGYMLLMNNGFLPPEVQQLKDIDDLRERLACCTNQVEKAALKKTLDEAKMSYDLTMELRKKHKNCYR</sequence>
<dbReference type="Proteomes" id="UP000238916">
    <property type="component" value="Unassembled WGS sequence"/>
</dbReference>
<name>A0A2U3LRJ1_9FIRM</name>
<evidence type="ECO:0000313" key="2">
    <source>
        <dbReference type="EMBL" id="SPF54434.1"/>
    </source>
</evidence>
<dbReference type="InterPro" id="IPR018961">
    <property type="entry name" value="DnaJ_homolog_subfam-C_membr-28"/>
</dbReference>
<dbReference type="OrthoDB" id="9798476at2"/>
<feature type="domain" description="DnaJ homologue subfamily C member 28 conserved" evidence="1">
    <location>
        <begin position="8"/>
        <end position="75"/>
    </location>
</feature>
<reference evidence="3" key="1">
    <citation type="submission" date="2018-02" db="EMBL/GenBank/DDBJ databases">
        <authorList>
            <person name="Hausmann B."/>
        </authorList>
    </citation>
    <scope>NUCLEOTIDE SEQUENCE [LARGE SCALE GENOMIC DNA]</scope>
    <source>
        <strain evidence="3">Peat soil MAG SbF1</strain>
    </source>
</reference>
<gene>
    <name evidence="2" type="ORF">SBF1_7500001</name>
</gene>
<evidence type="ECO:0000313" key="3">
    <source>
        <dbReference type="Proteomes" id="UP000238916"/>
    </source>
</evidence>
<dbReference type="PANTHER" id="PTHR39158:SF1">
    <property type="entry name" value="DNAJ HOMOLOG SUBFAMILY C MEMBER 28"/>
    <property type="match status" value="1"/>
</dbReference>
<proteinExistence type="predicted"/>
<protein>
    <recommendedName>
        <fullName evidence="1">DnaJ homologue subfamily C member 28 conserved domain-containing protein</fullName>
    </recommendedName>
</protein>
<dbReference type="Pfam" id="PF09350">
    <property type="entry name" value="DJC28_CD"/>
    <property type="match status" value="1"/>
</dbReference>
<dbReference type="InterPro" id="IPR052573">
    <property type="entry name" value="DnaJ_C_subfamily_28"/>
</dbReference>